<feature type="compositionally biased region" description="Pro residues" evidence="1">
    <location>
        <begin position="26"/>
        <end position="38"/>
    </location>
</feature>
<dbReference type="EMBL" id="BQKI01000012">
    <property type="protein sequence ID" value="GJN06476.1"/>
    <property type="molecule type" value="Genomic_DNA"/>
</dbReference>
<dbReference type="PANTHER" id="PTHR36140:SF9">
    <property type="entry name" value="F-BOX DOMAIN CONTAINING PROTEIN"/>
    <property type="match status" value="1"/>
</dbReference>
<evidence type="ECO:0000256" key="1">
    <source>
        <dbReference type="SAM" id="MobiDB-lite"/>
    </source>
</evidence>
<sequence>MRAAHRRRRPPSPAPRHQLLPANSRLPPPRSGATPRPPAAGERSSGRPWTSRPGSCATSARPPCCMARRSGRWTTGNRLFFVYFGLVAGDNILIAKISYFDIRGDDIKTGRKEWSTFEEGIFMPQMKMTGLDSTFKLRWIGEKSGVVIFTMMGGGGRHTDTFALNMRDGTVEMLAEADGEGHAWGNVLGFEMDWTADLASVIHSPTRGETSSGECKS</sequence>
<protein>
    <submittedName>
        <fullName evidence="2">Uncharacterized protein</fullName>
    </submittedName>
</protein>
<dbReference type="AlphaFoldDB" id="A0AAV5D7X7"/>
<dbReference type="PANTHER" id="PTHR36140">
    <property type="entry name" value="F-BOX DOMAIN-CONTAINING PROTEIN-RELATED"/>
    <property type="match status" value="1"/>
</dbReference>
<feature type="compositionally biased region" description="Basic residues" evidence="1">
    <location>
        <begin position="1"/>
        <end position="10"/>
    </location>
</feature>
<reference evidence="2" key="1">
    <citation type="journal article" date="2018" name="DNA Res.">
        <title>Multiple hybrid de novo genome assembly of finger millet, an orphan allotetraploid crop.</title>
        <authorList>
            <person name="Hatakeyama M."/>
            <person name="Aluri S."/>
            <person name="Balachadran M.T."/>
            <person name="Sivarajan S.R."/>
            <person name="Patrignani A."/>
            <person name="Gruter S."/>
            <person name="Poveda L."/>
            <person name="Shimizu-Inatsugi R."/>
            <person name="Baeten J."/>
            <person name="Francoijs K.J."/>
            <person name="Nataraja K.N."/>
            <person name="Reddy Y.A.N."/>
            <person name="Phadnis S."/>
            <person name="Ravikumar R.L."/>
            <person name="Schlapbach R."/>
            <person name="Sreeman S.M."/>
            <person name="Shimizu K.K."/>
        </authorList>
    </citation>
    <scope>NUCLEOTIDE SEQUENCE</scope>
</reference>
<feature type="region of interest" description="Disordered" evidence="1">
    <location>
        <begin position="1"/>
        <end position="61"/>
    </location>
</feature>
<proteinExistence type="predicted"/>
<name>A0AAV5D7X7_ELECO</name>
<keyword evidence="3" id="KW-1185">Reference proteome</keyword>
<organism evidence="2 3">
    <name type="scientific">Eleusine coracana subsp. coracana</name>
    <dbReference type="NCBI Taxonomy" id="191504"/>
    <lineage>
        <taxon>Eukaryota</taxon>
        <taxon>Viridiplantae</taxon>
        <taxon>Streptophyta</taxon>
        <taxon>Embryophyta</taxon>
        <taxon>Tracheophyta</taxon>
        <taxon>Spermatophyta</taxon>
        <taxon>Magnoliopsida</taxon>
        <taxon>Liliopsida</taxon>
        <taxon>Poales</taxon>
        <taxon>Poaceae</taxon>
        <taxon>PACMAD clade</taxon>
        <taxon>Chloridoideae</taxon>
        <taxon>Cynodonteae</taxon>
        <taxon>Eleusininae</taxon>
        <taxon>Eleusine</taxon>
    </lineage>
</organism>
<evidence type="ECO:0000313" key="3">
    <source>
        <dbReference type="Proteomes" id="UP001054889"/>
    </source>
</evidence>
<reference evidence="2" key="2">
    <citation type="submission" date="2021-12" db="EMBL/GenBank/DDBJ databases">
        <title>Resequencing data analysis of finger millet.</title>
        <authorList>
            <person name="Hatakeyama M."/>
            <person name="Aluri S."/>
            <person name="Balachadran M.T."/>
            <person name="Sivarajan S.R."/>
            <person name="Poveda L."/>
            <person name="Shimizu-Inatsugi R."/>
            <person name="Schlapbach R."/>
            <person name="Sreeman S.M."/>
            <person name="Shimizu K.K."/>
        </authorList>
    </citation>
    <scope>NUCLEOTIDE SEQUENCE</scope>
</reference>
<dbReference type="Proteomes" id="UP001054889">
    <property type="component" value="Unassembled WGS sequence"/>
</dbReference>
<accession>A0AAV5D7X7</accession>
<gene>
    <name evidence="2" type="primary">ga24205</name>
    <name evidence="2" type="ORF">PR202_ga24205</name>
</gene>
<comment type="caution">
    <text evidence="2">The sequence shown here is derived from an EMBL/GenBank/DDBJ whole genome shotgun (WGS) entry which is preliminary data.</text>
</comment>
<evidence type="ECO:0000313" key="2">
    <source>
        <dbReference type="EMBL" id="GJN06476.1"/>
    </source>
</evidence>